<dbReference type="InterPro" id="IPR036896">
    <property type="entry name" value="Avidin-like_sf"/>
</dbReference>
<evidence type="ECO:0000256" key="2">
    <source>
        <dbReference type="ARBA" id="ARBA00022525"/>
    </source>
</evidence>
<reference evidence="4" key="1">
    <citation type="submission" date="2021-01" db="EMBL/GenBank/DDBJ databases">
        <title>Fulvivirga kasyanovii gen. nov., sp nov., a novel member of the phylum Bacteroidetes isolated from seawater in a mussel farm.</title>
        <authorList>
            <person name="Zhao L.-H."/>
            <person name="Wang Z.-J."/>
        </authorList>
    </citation>
    <scope>NUCLEOTIDE SEQUENCE</scope>
    <source>
        <strain evidence="4">29W222</strain>
    </source>
</reference>
<evidence type="ECO:0000256" key="3">
    <source>
        <dbReference type="ARBA" id="ARBA00022729"/>
    </source>
</evidence>
<dbReference type="Proteomes" id="UP000614216">
    <property type="component" value="Unassembled WGS sequence"/>
</dbReference>
<comment type="caution">
    <text evidence="4">The sequence shown here is derived from an EMBL/GenBank/DDBJ whole genome shotgun (WGS) entry which is preliminary data.</text>
</comment>
<dbReference type="SUPFAM" id="SSF50876">
    <property type="entry name" value="Avidin/streptavidin"/>
    <property type="match status" value="1"/>
</dbReference>
<dbReference type="InterPro" id="IPR005468">
    <property type="entry name" value="Avidin/str"/>
</dbReference>
<keyword evidence="2" id="KW-0964">Secreted</keyword>
<protein>
    <submittedName>
        <fullName evidence="4">Uncharacterized protein</fullName>
    </submittedName>
</protein>
<evidence type="ECO:0000313" key="4">
    <source>
        <dbReference type="EMBL" id="MBL6448229.1"/>
    </source>
</evidence>
<dbReference type="EMBL" id="JAEUGD010000059">
    <property type="protein sequence ID" value="MBL6448229.1"/>
    <property type="molecule type" value="Genomic_DNA"/>
</dbReference>
<organism evidence="4 5">
    <name type="scientific">Fulvivirga marina</name>
    <dbReference type="NCBI Taxonomy" id="2494733"/>
    <lineage>
        <taxon>Bacteria</taxon>
        <taxon>Pseudomonadati</taxon>
        <taxon>Bacteroidota</taxon>
        <taxon>Cytophagia</taxon>
        <taxon>Cytophagales</taxon>
        <taxon>Fulvivirgaceae</taxon>
        <taxon>Fulvivirga</taxon>
    </lineage>
</organism>
<name>A0A937FY83_9BACT</name>
<accession>A0A937FY83</accession>
<dbReference type="GO" id="GO:0009374">
    <property type="term" value="F:biotin binding"/>
    <property type="evidence" value="ECO:0007669"/>
    <property type="project" value="InterPro"/>
</dbReference>
<sequence length="137" mass="15990">MKFPLCFYEKHSFSVFIDSLNQHSISGRFNANDLDSESIHTFNGLVYQLTNKVYNFTFSIEWEHADVPSFTTFTGILHLDKKTNQNILDLKWLLVMGSQNESLQGFSRLHEEFDPRDHAKKLLPFPNNKLNSKARSY</sequence>
<dbReference type="GO" id="GO:0005576">
    <property type="term" value="C:extracellular region"/>
    <property type="evidence" value="ECO:0007669"/>
    <property type="project" value="UniProtKB-SubCell"/>
</dbReference>
<keyword evidence="3" id="KW-0732">Signal</keyword>
<dbReference type="Pfam" id="PF01382">
    <property type="entry name" value="Avidin"/>
    <property type="match status" value="1"/>
</dbReference>
<evidence type="ECO:0000256" key="1">
    <source>
        <dbReference type="ARBA" id="ARBA00004613"/>
    </source>
</evidence>
<dbReference type="Gene3D" id="2.40.128.30">
    <property type="entry name" value="Avidin-like"/>
    <property type="match status" value="1"/>
</dbReference>
<evidence type="ECO:0000313" key="5">
    <source>
        <dbReference type="Proteomes" id="UP000614216"/>
    </source>
</evidence>
<dbReference type="AlphaFoldDB" id="A0A937FY83"/>
<comment type="subcellular location">
    <subcellularLocation>
        <location evidence="1">Secreted</location>
    </subcellularLocation>
</comment>
<proteinExistence type="predicted"/>
<keyword evidence="5" id="KW-1185">Reference proteome</keyword>
<dbReference type="RefSeq" id="WP_202857771.1">
    <property type="nucleotide sequence ID" value="NZ_JAEUGD010000059.1"/>
</dbReference>
<gene>
    <name evidence="4" type="ORF">JMN32_18085</name>
</gene>